<dbReference type="WBParaSite" id="SPAL_0000882400.3">
    <property type="protein sequence ID" value="SPAL_0000882400.3"/>
    <property type="gene ID" value="SPAL_0000882400"/>
</dbReference>
<dbReference type="GO" id="GO:0003964">
    <property type="term" value="F:RNA-directed DNA polymerase activity"/>
    <property type="evidence" value="ECO:0007669"/>
    <property type="project" value="UniProtKB-EC"/>
</dbReference>
<dbReference type="SUPFAM" id="SSF53098">
    <property type="entry name" value="Ribonuclease H-like"/>
    <property type="match status" value="1"/>
</dbReference>
<dbReference type="InterPro" id="IPR041577">
    <property type="entry name" value="RT_RNaseH_2"/>
</dbReference>
<dbReference type="PROSITE" id="PS50878">
    <property type="entry name" value="RT_POL"/>
    <property type="match status" value="1"/>
</dbReference>
<dbReference type="GO" id="GO:0015074">
    <property type="term" value="P:DNA integration"/>
    <property type="evidence" value="ECO:0007669"/>
    <property type="project" value="InterPro"/>
</dbReference>
<evidence type="ECO:0000313" key="6">
    <source>
        <dbReference type="Proteomes" id="UP000046392"/>
    </source>
</evidence>
<feature type="compositionally biased region" description="Basic and acidic residues" evidence="3">
    <location>
        <begin position="1230"/>
        <end position="1245"/>
    </location>
</feature>
<dbReference type="Gene3D" id="3.30.70.270">
    <property type="match status" value="2"/>
</dbReference>
<evidence type="ECO:0000259" key="5">
    <source>
        <dbReference type="PROSITE" id="PS50994"/>
    </source>
</evidence>
<dbReference type="PANTHER" id="PTHR37984">
    <property type="entry name" value="PROTEIN CBG26694"/>
    <property type="match status" value="1"/>
</dbReference>
<dbReference type="SUPFAM" id="SSF56672">
    <property type="entry name" value="DNA/RNA polymerases"/>
    <property type="match status" value="1"/>
</dbReference>
<dbReference type="InterPro" id="IPR012337">
    <property type="entry name" value="RNaseH-like_sf"/>
</dbReference>
<dbReference type="Pfam" id="PF00078">
    <property type="entry name" value="RVT_1"/>
    <property type="match status" value="1"/>
</dbReference>
<dbReference type="EC" id="2.7.7.49" evidence="1"/>
<dbReference type="Gene3D" id="3.10.10.10">
    <property type="entry name" value="HIV Type 1 Reverse Transcriptase, subunit A, domain 1"/>
    <property type="match status" value="1"/>
</dbReference>
<dbReference type="InterPro" id="IPR043128">
    <property type="entry name" value="Rev_trsase/Diguanyl_cyclase"/>
</dbReference>
<evidence type="ECO:0000256" key="2">
    <source>
        <dbReference type="ARBA" id="ARBA00023268"/>
    </source>
</evidence>
<dbReference type="GO" id="GO:0003676">
    <property type="term" value="F:nucleic acid binding"/>
    <property type="evidence" value="ECO:0007669"/>
    <property type="project" value="InterPro"/>
</dbReference>
<proteinExistence type="predicted"/>
<feature type="region of interest" description="Disordered" evidence="3">
    <location>
        <begin position="1230"/>
        <end position="1263"/>
    </location>
</feature>
<evidence type="ECO:0000313" key="7">
    <source>
        <dbReference type="WBParaSite" id="SPAL_0000882400.3"/>
    </source>
</evidence>
<name>A0A0N5BSI2_STREA</name>
<dbReference type="Pfam" id="PF17921">
    <property type="entry name" value="Integrase_H2C2"/>
    <property type="match status" value="1"/>
</dbReference>
<dbReference type="InterPro" id="IPR043502">
    <property type="entry name" value="DNA/RNA_pol_sf"/>
</dbReference>
<dbReference type="InterPro" id="IPR041588">
    <property type="entry name" value="Integrase_H2C2"/>
</dbReference>
<dbReference type="Gene3D" id="1.10.340.70">
    <property type="match status" value="1"/>
</dbReference>
<keyword evidence="6" id="KW-1185">Reference proteome</keyword>
<organism evidence="6 7">
    <name type="scientific">Strongyloides papillosus</name>
    <name type="common">Intestinal threadworm</name>
    <dbReference type="NCBI Taxonomy" id="174720"/>
    <lineage>
        <taxon>Eukaryota</taxon>
        <taxon>Metazoa</taxon>
        <taxon>Ecdysozoa</taxon>
        <taxon>Nematoda</taxon>
        <taxon>Chromadorea</taxon>
        <taxon>Rhabditida</taxon>
        <taxon>Tylenchina</taxon>
        <taxon>Panagrolaimomorpha</taxon>
        <taxon>Strongyloidoidea</taxon>
        <taxon>Strongyloididae</taxon>
        <taxon>Strongyloides</taxon>
    </lineage>
</organism>
<dbReference type="AlphaFoldDB" id="A0A0N5BSI2"/>
<feature type="domain" description="Reverse transcriptase" evidence="4">
    <location>
        <begin position="394"/>
        <end position="579"/>
    </location>
</feature>
<accession>A0A0N5BSI2</accession>
<dbReference type="InterPro" id="IPR036397">
    <property type="entry name" value="RNaseH_sf"/>
</dbReference>
<dbReference type="PROSITE" id="PS50994">
    <property type="entry name" value="INTEGRASE"/>
    <property type="match status" value="1"/>
</dbReference>
<dbReference type="PANTHER" id="PTHR37984:SF5">
    <property type="entry name" value="PROTEIN NYNRIN-LIKE"/>
    <property type="match status" value="1"/>
</dbReference>
<dbReference type="STRING" id="174720.A0A0N5BSI2"/>
<dbReference type="Proteomes" id="UP000046392">
    <property type="component" value="Unplaced"/>
</dbReference>
<dbReference type="Pfam" id="PF17919">
    <property type="entry name" value="RT_RNaseH_2"/>
    <property type="match status" value="1"/>
</dbReference>
<dbReference type="GO" id="GO:0042575">
    <property type="term" value="C:DNA polymerase complex"/>
    <property type="evidence" value="ECO:0007669"/>
    <property type="project" value="UniProtKB-ARBA"/>
</dbReference>
<dbReference type="InterPro" id="IPR001584">
    <property type="entry name" value="Integrase_cat-core"/>
</dbReference>
<dbReference type="Gene3D" id="3.30.420.10">
    <property type="entry name" value="Ribonuclease H-like superfamily/Ribonuclease H"/>
    <property type="match status" value="1"/>
</dbReference>
<sequence>MTDEPVREFLGGITAAVDYENVEVQLRDRFSGKLAIQACAGAVRLMEINCKPDEFAKSCKEFRDFKKKLGVTGARDLVLDVLQKIPLKKEALYNYLSTNIESYHNFEDMIVAGETFLKLLSKRREREKSEKVKEVGKKPGNPKFQGTCNWCGRKFHKESECWSKKNGRPKVTNSSGIESTDVKINVMDKKKNTSLIIEEFLFGKVPKKGLVDSGAAAGDPEVKLLPSKECCLCGTKEVIPVGACTLNVAWRDKQLRLAFLVLLDKDVPQEYDPIIGLEAMLELEIDVLQLSGKKPVKDFVPKDIQTLNLNNIVVEEAKEDPRNSNENVLKEIQSVLAFDVNEVISKHKFDIGCFPVEVPEIELLPEAEKQRNFVPYKFPKQLYVIGEELIQDMLKYGILVYGPSLYIHNVLVVRKHVDDEVVELAARFRALVDLRPLNRIVRKMEGTSGMNIDEILDMEVGKRWFATVDLSQSYHQFKLREKDRMLFGVYFPGYKPMRYCRLPMGFVNSAAILKYFVSTYLESQMVFYVDDGLLSSRTREEHLESLCHLFSLLKKYNLKLSLQKSTLCSTRIQMLGHELSSEGLQPSEEACRLVRDIKKPDGLDALKRIIGFLSFYRQFVPHMSELTSVMTKQLKKEVKFEWTHECSRNLAVIKGRLMGKPLLYPEDPGKELLVYTDASYVAYGAGVFQEREIEEGKVGKVPLLWWSMKRRNFKKVRNAVFLELHVAVSFYTCYRHKLWNRSITWFLNSMASVRILNTNKTDDPQFAAWCLILCQPFIKFKHVSGSYNPSDFASRDVKYEEGDGLEVNAILRKRRDGTGNGINEDSKDEMAELAQKPVDEVVAKRKRGRPRKIQRIENVVSLDKITDLPFKIQELKNLSAMDKKVLKGKSWELRKNFVIVYEDESERIYVPEHLQIALIKFVHSYRKSAAHAGIEETVRRLKRYVWFEGMMRKTRQIILKCLPCLSRKHEGAKMVQKMVLEWPESGNVWDRLHMDFMGPWATSDAGYRYILTVKCAKSRFCLAFPTYGTTSDEVIQILEERVFNVFGAPRVLVTDNGTGFVSKAMKDLAVRYNYEHYQTTPGNHDSNGCVERLHRSINEKLVINGQYKHWDTYIQTIVRTLNSSYNQTVEDTPFKVMFGRESRDYHLEKLMEGIEESPDPIEDIPEELYAGQLVMLKQWNSSKLDTQYSGPYEIQRTKGANVWIKPVSGGAVIKTHRKFVKKMLVDEWSPEKGEGESSEVKEAESSKGGGVILKRIPGDQHLG</sequence>
<dbReference type="InterPro" id="IPR000477">
    <property type="entry name" value="RT_dom"/>
</dbReference>
<evidence type="ECO:0000259" key="4">
    <source>
        <dbReference type="PROSITE" id="PS50878"/>
    </source>
</evidence>
<evidence type="ECO:0000256" key="3">
    <source>
        <dbReference type="SAM" id="MobiDB-lite"/>
    </source>
</evidence>
<keyword evidence="2" id="KW-0511">Multifunctional enzyme</keyword>
<feature type="domain" description="Integrase catalytic" evidence="5">
    <location>
        <begin position="979"/>
        <end position="1150"/>
    </location>
</feature>
<dbReference type="InterPro" id="IPR050951">
    <property type="entry name" value="Retrovirus_Pol_polyprotein"/>
</dbReference>
<reference evidence="7" key="1">
    <citation type="submission" date="2017-02" db="UniProtKB">
        <authorList>
            <consortium name="WormBaseParasite"/>
        </authorList>
    </citation>
    <scope>IDENTIFICATION</scope>
</reference>
<evidence type="ECO:0000256" key="1">
    <source>
        <dbReference type="ARBA" id="ARBA00012493"/>
    </source>
</evidence>
<dbReference type="CDD" id="cd01647">
    <property type="entry name" value="RT_LTR"/>
    <property type="match status" value="1"/>
</dbReference>
<protein>
    <recommendedName>
        <fullName evidence="1">RNA-directed DNA polymerase</fullName>
        <ecNumber evidence="1">2.7.7.49</ecNumber>
    </recommendedName>
</protein>
<dbReference type="Pfam" id="PF00665">
    <property type="entry name" value="rve"/>
    <property type="match status" value="1"/>
</dbReference>